<keyword evidence="3" id="KW-1185">Reference proteome</keyword>
<sequence length="88" mass="9721">MDSIELRIKKAIIDRLFLEISPEEIDSDAPLFKEGLGLDSIDALEVIIALTKEFGVTMTDEDMPALQSVNTIKQFLLSRVPELTTGGN</sequence>
<dbReference type="InterPro" id="IPR036736">
    <property type="entry name" value="ACP-like_sf"/>
</dbReference>
<dbReference type="Pfam" id="PF00550">
    <property type="entry name" value="PP-binding"/>
    <property type="match status" value="1"/>
</dbReference>
<evidence type="ECO:0000313" key="2">
    <source>
        <dbReference type="EMBL" id="MBP2018920.1"/>
    </source>
</evidence>
<dbReference type="Proteomes" id="UP001519289">
    <property type="component" value="Unassembled WGS sequence"/>
</dbReference>
<reference evidence="2 3" key="1">
    <citation type="submission" date="2021-03" db="EMBL/GenBank/DDBJ databases">
        <title>Genomic Encyclopedia of Type Strains, Phase IV (KMG-IV): sequencing the most valuable type-strain genomes for metagenomic binning, comparative biology and taxonomic classification.</title>
        <authorList>
            <person name="Goeker M."/>
        </authorList>
    </citation>
    <scope>NUCLEOTIDE SEQUENCE [LARGE SCALE GENOMIC DNA]</scope>
    <source>
        <strain evidence="2 3">DSM 27138</strain>
    </source>
</reference>
<protein>
    <submittedName>
        <fullName evidence="2">Acyl carrier protein</fullName>
    </submittedName>
</protein>
<dbReference type="Gene3D" id="1.10.1200.10">
    <property type="entry name" value="ACP-like"/>
    <property type="match status" value="1"/>
</dbReference>
<organism evidence="2 3">
    <name type="scientific">Symbiobacterium terraclitae</name>
    <dbReference type="NCBI Taxonomy" id="557451"/>
    <lineage>
        <taxon>Bacteria</taxon>
        <taxon>Bacillati</taxon>
        <taxon>Bacillota</taxon>
        <taxon>Clostridia</taxon>
        <taxon>Eubacteriales</taxon>
        <taxon>Symbiobacteriaceae</taxon>
        <taxon>Symbiobacterium</taxon>
    </lineage>
</organism>
<dbReference type="InterPro" id="IPR009081">
    <property type="entry name" value="PP-bd_ACP"/>
</dbReference>
<feature type="domain" description="Carrier" evidence="1">
    <location>
        <begin position="2"/>
        <end position="80"/>
    </location>
</feature>
<gene>
    <name evidence="2" type="ORF">J2Z79_002335</name>
</gene>
<proteinExistence type="predicted"/>
<comment type="caution">
    <text evidence="2">The sequence shown here is derived from an EMBL/GenBank/DDBJ whole genome shotgun (WGS) entry which is preliminary data.</text>
</comment>
<dbReference type="RefSeq" id="WP_209467044.1">
    <property type="nucleotide sequence ID" value="NZ_JAGGLG010000019.1"/>
</dbReference>
<evidence type="ECO:0000259" key="1">
    <source>
        <dbReference type="PROSITE" id="PS50075"/>
    </source>
</evidence>
<dbReference type="EMBL" id="JAGGLG010000019">
    <property type="protein sequence ID" value="MBP2018920.1"/>
    <property type="molecule type" value="Genomic_DNA"/>
</dbReference>
<evidence type="ECO:0000313" key="3">
    <source>
        <dbReference type="Proteomes" id="UP001519289"/>
    </source>
</evidence>
<dbReference type="SUPFAM" id="SSF47336">
    <property type="entry name" value="ACP-like"/>
    <property type="match status" value="1"/>
</dbReference>
<dbReference type="PROSITE" id="PS50075">
    <property type="entry name" value="CARRIER"/>
    <property type="match status" value="1"/>
</dbReference>
<accession>A0ABS4JTQ9</accession>
<name>A0ABS4JTQ9_9FIRM</name>